<reference evidence="1" key="1">
    <citation type="submission" date="2016-03" db="EMBL/GenBank/DDBJ databases">
        <title>Mechanisms controlling the formation of the plant cell surface in tip-growing cells are functionally conserved among land plants.</title>
        <authorList>
            <person name="Honkanen S."/>
            <person name="Jones V.A."/>
            <person name="Morieri G."/>
            <person name="Champion C."/>
            <person name="Hetherington A.J."/>
            <person name="Kelly S."/>
            <person name="Saint-Marcoux D."/>
            <person name="Proust H."/>
            <person name="Prescott H."/>
            <person name="Dolan L."/>
        </authorList>
    </citation>
    <scope>NUCLEOTIDE SEQUENCE [LARGE SCALE GENOMIC DNA]</scope>
    <source>
        <tissue evidence="1">Whole gametophyte</tissue>
    </source>
</reference>
<accession>A0A176W266</accession>
<evidence type="ECO:0000313" key="2">
    <source>
        <dbReference type="Proteomes" id="UP000077202"/>
    </source>
</evidence>
<sequence>MRRRRRRRSSLPGGAYLCHAGEVGLDEVARKKLTPLSIRNGEQLGAPKSMDRSCSALREEDSKNNVDREYDMQMCGLRKRQEQFKDIEQLVRTSVSPTREEVLDSQHKWKGIMEIQLRQKEEQHEIQSEAEHKMHCFNEYVQRYVGPHSKEEEEAREQARRDYLRQIMEENMKVAAEKLEWEKKQRLKDIALDNYRLTTPCTWNRRHYV</sequence>
<proteinExistence type="predicted"/>
<organism evidence="1 2">
    <name type="scientific">Marchantia polymorpha subsp. ruderalis</name>
    <dbReference type="NCBI Taxonomy" id="1480154"/>
    <lineage>
        <taxon>Eukaryota</taxon>
        <taxon>Viridiplantae</taxon>
        <taxon>Streptophyta</taxon>
        <taxon>Embryophyta</taxon>
        <taxon>Marchantiophyta</taxon>
        <taxon>Marchantiopsida</taxon>
        <taxon>Marchantiidae</taxon>
        <taxon>Marchantiales</taxon>
        <taxon>Marchantiaceae</taxon>
        <taxon>Marchantia</taxon>
    </lineage>
</organism>
<gene>
    <name evidence="1" type="ORF">AXG93_4666s1180</name>
</gene>
<keyword evidence="2" id="KW-1185">Reference proteome</keyword>
<dbReference type="AlphaFoldDB" id="A0A176W266"/>
<evidence type="ECO:0000313" key="1">
    <source>
        <dbReference type="EMBL" id="OAE27147.1"/>
    </source>
</evidence>
<comment type="caution">
    <text evidence="1">The sequence shown here is derived from an EMBL/GenBank/DDBJ whole genome shotgun (WGS) entry which is preliminary data.</text>
</comment>
<dbReference type="Proteomes" id="UP000077202">
    <property type="component" value="Unassembled WGS sequence"/>
</dbReference>
<name>A0A176W266_MARPO</name>
<protein>
    <submittedName>
        <fullName evidence="1">Uncharacterized protein</fullName>
    </submittedName>
</protein>
<dbReference type="EMBL" id="LVLJ01001967">
    <property type="protein sequence ID" value="OAE27147.1"/>
    <property type="molecule type" value="Genomic_DNA"/>
</dbReference>